<dbReference type="AlphaFoldDB" id="A0A1W1VUH1"/>
<dbReference type="Proteomes" id="UP000192582">
    <property type="component" value="Unassembled WGS sequence"/>
</dbReference>
<evidence type="ECO:0000313" key="1">
    <source>
        <dbReference type="EMBL" id="SMB97015.1"/>
    </source>
</evidence>
<name>A0A1W1VUH1_9DEIO</name>
<evidence type="ECO:0000313" key="2">
    <source>
        <dbReference type="Proteomes" id="UP000192582"/>
    </source>
</evidence>
<keyword evidence="2" id="KW-1185">Reference proteome</keyword>
<dbReference type="RefSeq" id="WP_084051139.1">
    <property type="nucleotide sequence ID" value="NZ_FWWU01000010.1"/>
</dbReference>
<accession>A0A1W1VUH1</accession>
<gene>
    <name evidence="1" type="ORF">SAMN00790413_06292</name>
</gene>
<organism evidence="1 2">
    <name type="scientific">Deinococcus hopiensis KR-140</name>
    <dbReference type="NCBI Taxonomy" id="695939"/>
    <lineage>
        <taxon>Bacteria</taxon>
        <taxon>Thermotogati</taxon>
        <taxon>Deinococcota</taxon>
        <taxon>Deinococci</taxon>
        <taxon>Deinococcales</taxon>
        <taxon>Deinococcaceae</taxon>
        <taxon>Deinococcus</taxon>
    </lineage>
</organism>
<dbReference type="EMBL" id="FWWU01000010">
    <property type="protein sequence ID" value="SMB97015.1"/>
    <property type="molecule type" value="Genomic_DNA"/>
</dbReference>
<sequence length="101" mass="10399">MVSVTEVDQQGSTFTFAPGTRVCRKEDVRAQLLGASVGALHGAGNTFKDPGGRFGLDGDHRIGAPLAPALPLASGRPDDAAYPAALGARARARLEELASRA</sequence>
<reference evidence="1 2" key="1">
    <citation type="submission" date="2017-04" db="EMBL/GenBank/DDBJ databases">
        <authorList>
            <person name="Afonso C.L."/>
            <person name="Miller P.J."/>
            <person name="Scott M.A."/>
            <person name="Spackman E."/>
            <person name="Goraichik I."/>
            <person name="Dimitrov K.M."/>
            <person name="Suarez D.L."/>
            <person name="Swayne D.E."/>
        </authorList>
    </citation>
    <scope>NUCLEOTIDE SEQUENCE [LARGE SCALE GENOMIC DNA]</scope>
    <source>
        <strain evidence="1 2">KR-140</strain>
    </source>
</reference>
<protein>
    <submittedName>
        <fullName evidence="1">Uncharacterized protein</fullName>
    </submittedName>
</protein>
<proteinExistence type="predicted"/>